<sequence>MLRVYTSTEIPKLQMRLKMAMAVEYSLRLLTVRESSRLKVITEGRGFVVLRVAYRLRASNRSLTFCRSELNFSRKLRSATDILPKSRI</sequence>
<dbReference type="EMBL" id="KI630276">
    <property type="protein sequence ID" value="EYU42776.1"/>
    <property type="molecule type" value="Genomic_DNA"/>
</dbReference>
<keyword evidence="2" id="KW-1185">Reference proteome</keyword>
<reference evidence="1 2" key="1">
    <citation type="journal article" date="2013" name="Proc. Natl. Acad. Sci. U.S.A.">
        <title>Fine-scale variation in meiotic recombination in Mimulus inferred from population shotgun sequencing.</title>
        <authorList>
            <person name="Hellsten U."/>
            <person name="Wright K.M."/>
            <person name="Jenkins J."/>
            <person name="Shu S."/>
            <person name="Yuan Y."/>
            <person name="Wessler S.R."/>
            <person name="Schmutz J."/>
            <person name="Willis J.H."/>
            <person name="Rokhsar D.S."/>
        </authorList>
    </citation>
    <scope>NUCLEOTIDE SEQUENCE [LARGE SCALE GENOMIC DNA]</scope>
    <source>
        <strain evidence="2">cv. DUN x IM62</strain>
    </source>
</reference>
<evidence type="ECO:0000313" key="2">
    <source>
        <dbReference type="Proteomes" id="UP000030748"/>
    </source>
</evidence>
<organism evidence="1 2">
    <name type="scientific">Erythranthe guttata</name>
    <name type="common">Yellow monkey flower</name>
    <name type="synonym">Mimulus guttatus</name>
    <dbReference type="NCBI Taxonomy" id="4155"/>
    <lineage>
        <taxon>Eukaryota</taxon>
        <taxon>Viridiplantae</taxon>
        <taxon>Streptophyta</taxon>
        <taxon>Embryophyta</taxon>
        <taxon>Tracheophyta</taxon>
        <taxon>Spermatophyta</taxon>
        <taxon>Magnoliopsida</taxon>
        <taxon>eudicotyledons</taxon>
        <taxon>Gunneridae</taxon>
        <taxon>Pentapetalae</taxon>
        <taxon>asterids</taxon>
        <taxon>lamiids</taxon>
        <taxon>Lamiales</taxon>
        <taxon>Phrymaceae</taxon>
        <taxon>Erythranthe</taxon>
    </lineage>
</organism>
<proteinExistence type="predicted"/>
<gene>
    <name evidence="1" type="ORF">MIMGU_mgv1a017208mg</name>
</gene>
<evidence type="ECO:0000313" key="1">
    <source>
        <dbReference type="EMBL" id="EYU42776.1"/>
    </source>
</evidence>
<accession>A0A022RRZ8</accession>
<dbReference type="AlphaFoldDB" id="A0A022RRZ8"/>
<protein>
    <submittedName>
        <fullName evidence="1">Uncharacterized protein</fullName>
    </submittedName>
</protein>
<dbReference type="Proteomes" id="UP000030748">
    <property type="component" value="Unassembled WGS sequence"/>
</dbReference>
<name>A0A022RRZ8_ERYGU</name>